<feature type="region of interest" description="Disordered" evidence="1">
    <location>
        <begin position="54"/>
        <end position="73"/>
    </location>
</feature>
<dbReference type="EMBL" id="QFXE01000021">
    <property type="protein sequence ID" value="RDH81889.1"/>
    <property type="molecule type" value="Genomic_DNA"/>
</dbReference>
<dbReference type="Proteomes" id="UP000254771">
    <property type="component" value="Unassembled WGS sequence"/>
</dbReference>
<proteinExistence type="predicted"/>
<evidence type="ECO:0000313" key="3">
    <source>
        <dbReference type="Proteomes" id="UP000254771"/>
    </source>
</evidence>
<dbReference type="AlphaFoldDB" id="A0A370DAH5"/>
<accession>A0A370DAH5</accession>
<protein>
    <submittedName>
        <fullName evidence="2">Uncharacterized protein</fullName>
    </submittedName>
</protein>
<name>A0A370DAH5_9GAMM</name>
<evidence type="ECO:0000256" key="1">
    <source>
        <dbReference type="SAM" id="MobiDB-lite"/>
    </source>
</evidence>
<comment type="caution">
    <text evidence="2">The sequence shown here is derived from an EMBL/GenBank/DDBJ whole genome shotgun (WGS) entry which is preliminary data.</text>
</comment>
<evidence type="ECO:0000313" key="2">
    <source>
        <dbReference type="EMBL" id="RDH81889.1"/>
    </source>
</evidence>
<organism evidence="2 3">
    <name type="scientific">endosymbiont of Escarpia spicata</name>
    <dbReference type="NCBI Taxonomy" id="2200908"/>
    <lineage>
        <taxon>Bacteria</taxon>
        <taxon>Pseudomonadati</taxon>
        <taxon>Pseudomonadota</taxon>
        <taxon>Gammaproteobacteria</taxon>
        <taxon>sulfur-oxidizing symbionts</taxon>
    </lineage>
</organism>
<reference evidence="2 3" key="1">
    <citation type="journal article" date="2018" name="ISME J.">
        <title>Endosymbiont genomes yield clues of tubeworm success.</title>
        <authorList>
            <person name="Li Y."/>
            <person name="Liles M.R."/>
            <person name="Halanych K.M."/>
        </authorList>
    </citation>
    <scope>NUCLEOTIDE SEQUENCE [LARGE SCALE GENOMIC DNA]</scope>
    <source>
        <strain evidence="2">A1462</strain>
    </source>
</reference>
<gene>
    <name evidence="2" type="ORF">DIZ78_15685</name>
</gene>
<sequence length="128" mass="14320">MPVGFSRQSGLAMLRPGILWLFFLIPIFVSGLATAEDEDDAFLSAIAEEANKVEQRGDVGGQSEQAPLVEGGPTQEEFEANLKSRYLGSFTFYRKLPGRSQEEIYLDYKSGASIGDIRKKIMDRFLHR</sequence>
<keyword evidence="3" id="KW-1185">Reference proteome</keyword>